<reference evidence="3" key="1">
    <citation type="submission" date="2019-02" db="EMBL/GenBank/DDBJ databases">
        <authorList>
            <person name="Gruber-Vodicka R. H."/>
            <person name="Seah K. B. B."/>
        </authorList>
    </citation>
    <scope>NUCLEOTIDE SEQUENCE</scope>
    <source>
        <strain evidence="1">BECK_BZ197</strain>
        <strain evidence="3">BECK_BZ198</strain>
        <strain evidence="2">BECK_BZ199</strain>
    </source>
</reference>
<dbReference type="AlphaFoldDB" id="A0A451BBP0"/>
<dbReference type="EMBL" id="CAADFQ010000039">
    <property type="protein sequence ID" value="VFK33043.1"/>
    <property type="molecule type" value="Genomic_DNA"/>
</dbReference>
<protein>
    <submittedName>
        <fullName evidence="3">Uncharacterized protein</fullName>
    </submittedName>
</protein>
<proteinExistence type="predicted"/>
<evidence type="ECO:0000313" key="2">
    <source>
        <dbReference type="EMBL" id="VFK33043.1"/>
    </source>
</evidence>
<dbReference type="EMBL" id="CAADGH010000029">
    <property type="protein sequence ID" value="VFK75707.1"/>
    <property type="molecule type" value="Genomic_DNA"/>
</dbReference>
<organism evidence="3">
    <name type="scientific">Candidatus Kentrum sp. MB</name>
    <dbReference type="NCBI Taxonomy" id="2138164"/>
    <lineage>
        <taxon>Bacteria</taxon>
        <taxon>Pseudomonadati</taxon>
        <taxon>Pseudomonadota</taxon>
        <taxon>Gammaproteobacteria</taxon>
        <taxon>Candidatus Kentrum</taxon>
    </lineage>
</organism>
<evidence type="ECO:0000313" key="1">
    <source>
        <dbReference type="EMBL" id="VFK27668.1"/>
    </source>
</evidence>
<dbReference type="EMBL" id="CAADFO010000029">
    <property type="protein sequence ID" value="VFK27668.1"/>
    <property type="molecule type" value="Genomic_DNA"/>
</dbReference>
<accession>A0A451BBP0</accession>
<name>A0A451BBP0_9GAMM</name>
<gene>
    <name evidence="1" type="ORF">BECKMB1821G_GA0114241_102924</name>
    <name evidence="3" type="ORF">BECKMB1821H_GA0114242_102925</name>
    <name evidence="2" type="ORF">BECKMB1821I_GA0114274_103925</name>
</gene>
<sequence length="173" mass="19098">MNSFWPEDLSLDDTQPPYEVLKSAREEWERETGGAMTLVLQQAESESNDAMIIVHAKHVATNRTATLLSVIHRPNEPYPATIQPRREKLPNILKRSYYEPGTGELASALSMSNIMTGEGQTVTNEWVSDTPSEFREKLSKAFNSSPVKTAILALACDVSSGASKEEEDKDNAG</sequence>
<evidence type="ECO:0000313" key="3">
    <source>
        <dbReference type="EMBL" id="VFK75707.1"/>
    </source>
</evidence>